<reference evidence="3" key="1">
    <citation type="journal article" date="2019" name="Int. J. Syst. Evol. Microbiol.">
        <title>The Global Catalogue of Microorganisms (GCM) 10K type strain sequencing project: providing services to taxonomists for standard genome sequencing and annotation.</title>
        <authorList>
            <consortium name="The Broad Institute Genomics Platform"/>
            <consortium name="The Broad Institute Genome Sequencing Center for Infectious Disease"/>
            <person name="Wu L."/>
            <person name="Ma J."/>
        </authorList>
    </citation>
    <scope>NUCLEOTIDE SEQUENCE [LARGE SCALE GENOMIC DNA]</scope>
    <source>
        <strain evidence="3">KCTC 52640</strain>
    </source>
</reference>
<dbReference type="Gene3D" id="3.40.50.2000">
    <property type="entry name" value="Glycogen Phosphorylase B"/>
    <property type="match status" value="1"/>
</dbReference>
<gene>
    <name evidence="2" type="ORF">ACFOSU_13300</name>
</gene>
<evidence type="ECO:0000313" key="3">
    <source>
        <dbReference type="Proteomes" id="UP001595462"/>
    </source>
</evidence>
<organism evidence="2 3">
    <name type="scientific">Salinisphaera aquimarina</name>
    <dbReference type="NCBI Taxonomy" id="2094031"/>
    <lineage>
        <taxon>Bacteria</taxon>
        <taxon>Pseudomonadati</taxon>
        <taxon>Pseudomonadota</taxon>
        <taxon>Gammaproteobacteria</taxon>
        <taxon>Salinisphaerales</taxon>
        <taxon>Salinisphaeraceae</taxon>
        <taxon>Salinisphaera</taxon>
    </lineage>
</organism>
<feature type="domain" description="Glycosyltransferase subfamily 4-like N-terminal" evidence="1">
    <location>
        <begin position="37"/>
        <end position="218"/>
    </location>
</feature>
<name>A0ABV7ETC3_9GAMM</name>
<dbReference type="EMBL" id="JBHRSS010000006">
    <property type="protein sequence ID" value="MFC3104852.1"/>
    <property type="molecule type" value="Genomic_DNA"/>
</dbReference>
<protein>
    <submittedName>
        <fullName evidence="2">Glycosyltransferase</fullName>
    </submittedName>
</protein>
<dbReference type="Proteomes" id="UP001595462">
    <property type="component" value="Unassembled WGS sequence"/>
</dbReference>
<dbReference type="InterPro" id="IPR028098">
    <property type="entry name" value="Glyco_trans_4-like_N"/>
</dbReference>
<sequence>MTSEPKPAARFGVEEGPGVLLVAFHFPPDASSTGRLRTLGFARHLPGLGWRPVVLAPSPRAYARVDPQGIDDVPDDLPVYRTPAIDASRHLAWRGRYLGLSATPDRWVSWWLTAVARGLKLIRQYGIRVIWSTYPIGTTHLIALTLARITGLPWVADFRDPVVPAGATVQRSAMSLMEKRTLSRATAAVFTTPGARALYARRYPELATAGKLHVIPNGFEEQALGRMPCPDTPTMTECLRLVHSGLLYPQGRNPEPFFRALATLKAAGHIDSDRLHVTLRASGSEAEYQSRLDSLGVADLVDLAPPIAYQEALAEQGAAHGLLLFQGPEFNAQIPAKVFEYLRIGRPVFALTDENGDTAGLLAEIGGSERATIDDAGEIADKLGVFIDRIRAAQAPPIDDAALARYTRRACTERLAGLLDSVVEHST</sequence>
<evidence type="ECO:0000259" key="1">
    <source>
        <dbReference type="Pfam" id="PF13579"/>
    </source>
</evidence>
<dbReference type="Pfam" id="PF13579">
    <property type="entry name" value="Glyco_trans_4_4"/>
    <property type="match status" value="1"/>
</dbReference>
<proteinExistence type="predicted"/>
<dbReference type="SUPFAM" id="SSF53756">
    <property type="entry name" value="UDP-Glycosyltransferase/glycogen phosphorylase"/>
    <property type="match status" value="1"/>
</dbReference>
<comment type="caution">
    <text evidence="2">The sequence shown here is derived from an EMBL/GenBank/DDBJ whole genome shotgun (WGS) entry which is preliminary data.</text>
</comment>
<keyword evidence="3" id="KW-1185">Reference proteome</keyword>
<dbReference type="RefSeq" id="WP_380690392.1">
    <property type="nucleotide sequence ID" value="NZ_JBHRSS010000006.1"/>
</dbReference>
<evidence type="ECO:0000313" key="2">
    <source>
        <dbReference type="EMBL" id="MFC3104852.1"/>
    </source>
</evidence>
<accession>A0ABV7ETC3</accession>